<evidence type="ECO:0000313" key="1">
    <source>
        <dbReference type="EMBL" id="AEI39712.1"/>
    </source>
</evidence>
<dbReference type="EMBL" id="CP002869">
    <property type="protein sequence ID" value="AEI39712.1"/>
    <property type="molecule type" value="Genomic_DNA"/>
</dbReference>
<evidence type="ECO:0000313" key="3">
    <source>
        <dbReference type="Proteomes" id="UP000006620"/>
    </source>
</evidence>
<organism evidence="2 3">
    <name type="scientific">Paenibacillus mucilaginosus (strain KNP414)</name>
    <dbReference type="NCBI Taxonomy" id="1036673"/>
    <lineage>
        <taxon>Bacteria</taxon>
        <taxon>Bacillati</taxon>
        <taxon>Bacillota</taxon>
        <taxon>Bacilli</taxon>
        <taxon>Bacillales</taxon>
        <taxon>Paenibacillaceae</taxon>
        <taxon>Paenibacillus</taxon>
    </lineage>
</organism>
<reference evidence="2" key="2">
    <citation type="submission" date="2011-06" db="EMBL/GenBank/DDBJ databases">
        <authorList>
            <person name="Wang J."/>
            <person name="Hu S."/>
            <person name="Hu X."/>
            <person name="Zhang B."/>
            <person name="Dong D."/>
            <person name="Zhang S."/>
            <person name="Zhao K."/>
            <person name="Wu D."/>
        </authorList>
    </citation>
    <scope>NUCLEOTIDE SEQUENCE</scope>
    <source>
        <strain evidence="2">KNP414</strain>
    </source>
</reference>
<protein>
    <submittedName>
        <fullName evidence="2">Uncharacterized protein</fullName>
    </submittedName>
</protein>
<name>F8FF14_PAEMK</name>
<accession>F8FF14</accession>
<dbReference type="HOGENOM" id="CLU_3027971_0_0_9"/>
<sequence length="55" mass="5852">MAGALFSLSDQGTDTGFPANIKHKLLNTAHKLARHGGSNQLLSLLVRGIQVKIVL</sequence>
<evidence type="ECO:0000313" key="2">
    <source>
        <dbReference type="EMBL" id="AEI39714.1"/>
    </source>
</evidence>
<reference evidence="3" key="1">
    <citation type="submission" date="2011-06" db="EMBL/GenBank/DDBJ databases">
        <title>Complete genome sequence of Paenibacillus mucilaginosus KNP414.</title>
        <authorList>
            <person name="Wang J."/>
            <person name="Hu S."/>
            <person name="Hu X."/>
            <person name="Zhang B."/>
            <person name="Dong D."/>
            <person name="Zhang S."/>
            <person name="Zhao K."/>
            <person name="Wu D."/>
        </authorList>
    </citation>
    <scope>NUCLEOTIDE SEQUENCE [LARGE SCALE GENOMIC DNA]</scope>
    <source>
        <strain evidence="3">KNP414</strain>
    </source>
</reference>
<dbReference type="KEGG" id="pms:KNP414_01147"/>
<dbReference type="Proteomes" id="UP000006620">
    <property type="component" value="Chromosome"/>
</dbReference>
<dbReference type="KEGG" id="pms:KNP414_01145"/>
<dbReference type="EMBL" id="CP002869">
    <property type="protein sequence ID" value="AEI39714.1"/>
    <property type="molecule type" value="Genomic_DNA"/>
</dbReference>
<proteinExistence type="predicted"/>
<gene>
    <name evidence="1" type="ordered locus">KNP414_01145</name>
    <name evidence="2" type="ordered locus">KNP414_01147</name>
</gene>
<dbReference type="AlphaFoldDB" id="F8FF14"/>
<reference evidence="2 3" key="3">
    <citation type="journal article" date="2013" name="Genome Announc.">
        <title>Genome Sequence of Growth-Improving Paenibacillus mucilaginosus Strain KNP414.</title>
        <authorList>
            <person name="Lu J.J."/>
            <person name="Wang J.F."/>
            <person name="Hu X.F."/>
        </authorList>
    </citation>
    <scope>NUCLEOTIDE SEQUENCE [LARGE SCALE GENOMIC DNA]</scope>
    <source>
        <strain evidence="2 3">KNP414</strain>
    </source>
</reference>